<keyword evidence="5 6" id="KW-0472">Membrane</keyword>
<dbReference type="GO" id="GO:0005886">
    <property type="term" value="C:plasma membrane"/>
    <property type="evidence" value="ECO:0007669"/>
    <property type="project" value="TreeGrafter"/>
</dbReference>
<protein>
    <submittedName>
        <fullName evidence="7">Cytosine permease</fullName>
    </submittedName>
</protein>
<name>A0A4Q1RKB0_9FIRM</name>
<evidence type="ECO:0000313" key="7">
    <source>
        <dbReference type="EMBL" id="RXS76224.1"/>
    </source>
</evidence>
<feature type="transmembrane region" description="Helical" evidence="6">
    <location>
        <begin position="58"/>
        <end position="81"/>
    </location>
</feature>
<comment type="similarity">
    <text evidence="2">Belongs to the purine-cytosine permease (2.A.39) family.</text>
</comment>
<dbReference type="Pfam" id="PF02133">
    <property type="entry name" value="Transp_cyt_pur"/>
    <property type="match status" value="1"/>
</dbReference>
<feature type="transmembrane region" description="Helical" evidence="6">
    <location>
        <begin position="163"/>
        <end position="182"/>
    </location>
</feature>
<dbReference type="PANTHER" id="PTHR30569:SF0">
    <property type="entry name" value="CYTOSINE PERMEASE"/>
    <property type="match status" value="1"/>
</dbReference>
<feature type="transmembrane region" description="Helical" evidence="6">
    <location>
        <begin position="194"/>
        <end position="215"/>
    </location>
</feature>
<keyword evidence="8" id="KW-1185">Reference proteome</keyword>
<sequence>MKKETEQKVDIDYADRVVPEEGKKGFVTMFMIMLGFTFFSASMWAGQQLAAGLDFWGFLKSLLFGGAILGLYTGLLGYVGAKTGMSMDLLAQKAFGEKGSYLSSAMISFTQIGWFGVGIAMFAIPVAGELFGDSKTAMWALVIVAGVCMTASAYFGIDSLTVISYIAVPLVAVLGTVAMIMAIRQGNGTIVDQFAVSSGSLTVVGGAGLVVGSFVSGGTATPNFTRFAKDAKTGTIATVVAFFIGNSLMFFFGAIAYIFVGGNDIFEVMIRLNLFYMAVLVLGLNIWTTNDNALYTAGLGLANIFHQKKKPMVLVSGIIGTVLSVWLYYNFTKWLNILNCTLPPVGIILVLSYFMNKKDYEDPVAETQVVNWFAVGGVILGAVVANLVSWGIASINGMVVAAVCYLVGQTVRKKK</sequence>
<dbReference type="InterPro" id="IPR001248">
    <property type="entry name" value="Pur-cyt_permease"/>
</dbReference>
<evidence type="ECO:0000256" key="2">
    <source>
        <dbReference type="ARBA" id="ARBA00008974"/>
    </source>
</evidence>
<keyword evidence="4 6" id="KW-1133">Transmembrane helix</keyword>
<dbReference type="Proteomes" id="UP000290106">
    <property type="component" value="Unassembled WGS sequence"/>
</dbReference>
<dbReference type="CDD" id="cd11484">
    <property type="entry name" value="SLC-NCS1sbd_CobB-like"/>
    <property type="match status" value="1"/>
</dbReference>
<dbReference type="OrthoDB" id="9787279at2"/>
<comment type="subcellular location">
    <subcellularLocation>
        <location evidence="1">Membrane</location>
        <topology evidence="1">Multi-pass membrane protein</topology>
    </subcellularLocation>
</comment>
<organism evidence="7 8">
    <name type="scientific">Blautia faecicola</name>
    <dbReference type="NCBI Taxonomy" id="2509240"/>
    <lineage>
        <taxon>Bacteria</taxon>
        <taxon>Bacillati</taxon>
        <taxon>Bacillota</taxon>
        <taxon>Clostridia</taxon>
        <taxon>Lachnospirales</taxon>
        <taxon>Lachnospiraceae</taxon>
        <taxon>Blautia</taxon>
    </lineage>
</organism>
<dbReference type="EMBL" id="SDKC01000001">
    <property type="protein sequence ID" value="RXS76224.1"/>
    <property type="molecule type" value="Genomic_DNA"/>
</dbReference>
<evidence type="ECO:0000256" key="1">
    <source>
        <dbReference type="ARBA" id="ARBA00004141"/>
    </source>
</evidence>
<evidence type="ECO:0000256" key="3">
    <source>
        <dbReference type="ARBA" id="ARBA00022692"/>
    </source>
</evidence>
<dbReference type="RefSeq" id="WP_129258807.1">
    <property type="nucleotide sequence ID" value="NZ_SDKC01000001.1"/>
</dbReference>
<dbReference type="PANTHER" id="PTHR30569">
    <property type="entry name" value="CYTOSINE TRANSPORTER CODB"/>
    <property type="match status" value="1"/>
</dbReference>
<feature type="transmembrane region" description="Helical" evidence="6">
    <location>
        <begin position="310"/>
        <end position="329"/>
    </location>
</feature>
<gene>
    <name evidence="7" type="primary">codB</name>
    <name evidence="7" type="ORF">ETP43_14135</name>
</gene>
<proteinExistence type="inferred from homology"/>
<reference evidence="7 8" key="1">
    <citation type="submission" date="2019-01" db="EMBL/GenBank/DDBJ databases">
        <title>Blautia sp. nov. KGMB01111 isolated human feces.</title>
        <authorList>
            <person name="Park J.-E."/>
            <person name="Kim J.-S."/>
            <person name="Park S.-H."/>
        </authorList>
    </citation>
    <scope>NUCLEOTIDE SEQUENCE [LARGE SCALE GENOMIC DNA]</scope>
    <source>
        <strain evidence="7 8">KGMB01111</strain>
    </source>
</reference>
<evidence type="ECO:0000256" key="6">
    <source>
        <dbReference type="SAM" id="Phobius"/>
    </source>
</evidence>
<evidence type="ECO:0000256" key="4">
    <source>
        <dbReference type="ARBA" id="ARBA00022989"/>
    </source>
</evidence>
<evidence type="ECO:0000256" key="5">
    <source>
        <dbReference type="ARBA" id="ARBA00023136"/>
    </source>
</evidence>
<dbReference type="NCBIfam" id="NF008241">
    <property type="entry name" value="PRK11017.1"/>
    <property type="match status" value="1"/>
</dbReference>
<feature type="transmembrane region" description="Helical" evidence="6">
    <location>
        <begin position="26"/>
        <end position="46"/>
    </location>
</feature>
<evidence type="ECO:0000313" key="8">
    <source>
        <dbReference type="Proteomes" id="UP000290106"/>
    </source>
</evidence>
<dbReference type="InterPro" id="IPR030191">
    <property type="entry name" value="CodB"/>
</dbReference>
<feature type="transmembrane region" description="Helical" evidence="6">
    <location>
        <begin position="336"/>
        <end position="355"/>
    </location>
</feature>
<feature type="transmembrane region" description="Helical" evidence="6">
    <location>
        <begin position="375"/>
        <end position="408"/>
    </location>
</feature>
<comment type="caution">
    <text evidence="7">The sequence shown here is derived from an EMBL/GenBank/DDBJ whole genome shotgun (WGS) entry which is preliminary data.</text>
</comment>
<feature type="transmembrane region" description="Helical" evidence="6">
    <location>
        <begin position="136"/>
        <end position="157"/>
    </location>
</feature>
<dbReference type="GO" id="GO:0015209">
    <property type="term" value="F:cytosine transmembrane transporter activity"/>
    <property type="evidence" value="ECO:0007669"/>
    <property type="project" value="InterPro"/>
</dbReference>
<feature type="transmembrane region" description="Helical" evidence="6">
    <location>
        <begin position="272"/>
        <end position="290"/>
    </location>
</feature>
<feature type="transmembrane region" description="Helical" evidence="6">
    <location>
        <begin position="101"/>
        <end position="124"/>
    </location>
</feature>
<feature type="transmembrane region" description="Helical" evidence="6">
    <location>
        <begin position="235"/>
        <end position="260"/>
    </location>
</feature>
<dbReference type="Gene3D" id="1.10.4160.10">
    <property type="entry name" value="Hydantoin permease"/>
    <property type="match status" value="1"/>
</dbReference>
<accession>A0A4Q1RKB0</accession>
<dbReference type="AlphaFoldDB" id="A0A4Q1RKB0"/>
<keyword evidence="3 6" id="KW-0812">Transmembrane</keyword>